<dbReference type="Gene3D" id="3.40.190.10">
    <property type="entry name" value="Periplasmic binding protein-like II"/>
    <property type="match status" value="2"/>
</dbReference>
<evidence type="ECO:0000256" key="3">
    <source>
        <dbReference type="ARBA" id="ARBA00022729"/>
    </source>
</evidence>
<dbReference type="NCBIfam" id="TIGR01256">
    <property type="entry name" value="modA"/>
    <property type="match status" value="1"/>
</dbReference>
<dbReference type="SUPFAM" id="SSF53850">
    <property type="entry name" value="Periplasmic binding protein-like II"/>
    <property type="match status" value="1"/>
</dbReference>
<keyword evidence="2 4" id="KW-0479">Metal-binding</keyword>
<evidence type="ECO:0000256" key="4">
    <source>
        <dbReference type="PIRSR" id="PIRSR004846-1"/>
    </source>
</evidence>
<keyword evidence="4" id="KW-0500">Molybdenum</keyword>
<reference evidence="6" key="1">
    <citation type="submission" date="2017-02" db="EMBL/GenBank/DDBJ databases">
        <authorList>
            <person name="Varghese N."/>
            <person name="Submissions S."/>
        </authorList>
    </citation>
    <scope>NUCLEOTIDE SEQUENCE [LARGE SCALE GENOMIC DNA]</scope>
    <source>
        <strain evidence="6">ATCC 700200</strain>
    </source>
</reference>
<organism evidence="5 6">
    <name type="scientific">Prosthecobacter debontii</name>
    <dbReference type="NCBI Taxonomy" id="48467"/>
    <lineage>
        <taxon>Bacteria</taxon>
        <taxon>Pseudomonadati</taxon>
        <taxon>Verrucomicrobiota</taxon>
        <taxon>Verrucomicrobiia</taxon>
        <taxon>Verrucomicrobiales</taxon>
        <taxon>Verrucomicrobiaceae</taxon>
        <taxon>Prosthecobacter</taxon>
    </lineage>
</organism>
<feature type="binding site" evidence="4">
    <location>
        <position position="70"/>
    </location>
    <ligand>
        <name>molybdate</name>
        <dbReference type="ChEBI" id="CHEBI:36264"/>
    </ligand>
</feature>
<dbReference type="AlphaFoldDB" id="A0A1T4XSF2"/>
<dbReference type="STRING" id="48467.SAMN02745166_01906"/>
<feature type="binding site" evidence="4">
    <location>
        <position position="175"/>
    </location>
    <ligand>
        <name>molybdate</name>
        <dbReference type="ChEBI" id="CHEBI:36264"/>
    </ligand>
</feature>
<dbReference type="RefSeq" id="WP_139373159.1">
    <property type="nucleotide sequence ID" value="NZ_FUYE01000005.1"/>
</dbReference>
<keyword evidence="6" id="KW-1185">Reference proteome</keyword>
<protein>
    <submittedName>
        <fullName evidence="5">Molybdate transport system substrate-binding protein</fullName>
    </submittedName>
</protein>
<evidence type="ECO:0000313" key="6">
    <source>
        <dbReference type="Proteomes" id="UP000190774"/>
    </source>
</evidence>
<dbReference type="GO" id="GO:0030973">
    <property type="term" value="F:molybdate ion binding"/>
    <property type="evidence" value="ECO:0007669"/>
    <property type="project" value="TreeGrafter"/>
</dbReference>
<sequence length="262" mass="28258">MTRKLILFCLVLAAGALVFFGLNSKRFSSSSAHKTLTVYCAAGLKRPVEELAAQYEKEFGVQVSLQFGGTGTLLAQLRVASQGDLFLAADEGAMDEAQKLKVIREVIPVALQHPVIVVARGNPKNIHTITDLERPDVRLALTNPEAASIGKITQRLLGARWTALASKAIVMKPSVTEVAADAKLGTVDATLIWDSLMPQHPELEMIRVPELSHHEEKACAAVLTSANSPDEALKFARYLVALDRGAAVFQRHGFLPAGSRAN</sequence>
<dbReference type="OrthoDB" id="9786399at2"/>
<dbReference type="InterPro" id="IPR005950">
    <property type="entry name" value="ModA"/>
</dbReference>
<dbReference type="Proteomes" id="UP000190774">
    <property type="component" value="Unassembled WGS sequence"/>
</dbReference>
<dbReference type="Pfam" id="PF13531">
    <property type="entry name" value="SBP_bac_11"/>
    <property type="match status" value="1"/>
</dbReference>
<evidence type="ECO:0000256" key="2">
    <source>
        <dbReference type="ARBA" id="ARBA00022723"/>
    </source>
</evidence>
<name>A0A1T4XSF2_9BACT</name>
<dbReference type="PIRSF" id="PIRSF004846">
    <property type="entry name" value="ModA"/>
    <property type="match status" value="1"/>
</dbReference>
<dbReference type="InterPro" id="IPR050682">
    <property type="entry name" value="ModA/WtpA"/>
</dbReference>
<dbReference type="PANTHER" id="PTHR30632">
    <property type="entry name" value="MOLYBDATE-BINDING PERIPLASMIC PROTEIN"/>
    <property type="match status" value="1"/>
</dbReference>
<evidence type="ECO:0000256" key="1">
    <source>
        <dbReference type="ARBA" id="ARBA00009175"/>
    </source>
</evidence>
<gene>
    <name evidence="5" type="ORF">SAMN02745166_01906</name>
</gene>
<evidence type="ECO:0000313" key="5">
    <source>
        <dbReference type="EMBL" id="SKA92490.1"/>
    </source>
</evidence>
<accession>A0A1T4XSF2</accession>
<comment type="similarity">
    <text evidence="1">Belongs to the bacterial solute-binding protein ModA family.</text>
</comment>
<keyword evidence="3" id="KW-0732">Signal</keyword>
<dbReference type="EMBL" id="FUYE01000005">
    <property type="protein sequence ID" value="SKA92490.1"/>
    <property type="molecule type" value="Genomic_DNA"/>
</dbReference>
<proteinExistence type="inferred from homology"/>
<dbReference type="GO" id="GO:0015689">
    <property type="term" value="P:molybdate ion transport"/>
    <property type="evidence" value="ECO:0007669"/>
    <property type="project" value="InterPro"/>
</dbReference>
<dbReference type="GO" id="GO:0046872">
    <property type="term" value="F:metal ion binding"/>
    <property type="evidence" value="ECO:0007669"/>
    <property type="project" value="UniProtKB-KW"/>
</dbReference>
<dbReference type="PANTHER" id="PTHR30632:SF0">
    <property type="entry name" value="SULFATE-BINDING PROTEIN"/>
    <property type="match status" value="1"/>
</dbReference>